<evidence type="ECO:0000313" key="4">
    <source>
        <dbReference type="EMBL" id="PJF46668.1"/>
    </source>
</evidence>
<proteinExistence type="predicted"/>
<gene>
    <name evidence="4" type="ORF">CUN48_12625</name>
</gene>
<evidence type="ECO:0000256" key="2">
    <source>
        <dbReference type="ARBA" id="ARBA00023004"/>
    </source>
</evidence>
<accession>A0A2M8QA36</accession>
<feature type="domain" description="Gamma-butyrobetaine hydroxylase-like N-terminal" evidence="3">
    <location>
        <begin position="7"/>
        <end position="91"/>
    </location>
</feature>
<dbReference type="Pfam" id="PF06155">
    <property type="entry name" value="GBBH-like_N"/>
    <property type="match status" value="1"/>
</dbReference>
<dbReference type="AlphaFoldDB" id="A0A2M8QA36"/>
<keyword evidence="2" id="KW-0408">Iron</keyword>
<dbReference type="InterPro" id="IPR010376">
    <property type="entry name" value="GBBH-like_N"/>
</dbReference>
<dbReference type="EMBL" id="PGTN01000112">
    <property type="protein sequence ID" value="PJF46668.1"/>
    <property type="molecule type" value="Genomic_DNA"/>
</dbReference>
<dbReference type="InterPro" id="IPR038492">
    <property type="entry name" value="GBBH-like_N_sf"/>
</dbReference>
<protein>
    <recommendedName>
        <fullName evidence="3">Gamma-butyrobetaine hydroxylase-like N-terminal domain-containing protein</fullName>
    </recommendedName>
</protein>
<dbReference type="PANTHER" id="PTHR35303">
    <property type="entry name" value="OS02G0197800 PROTEIN"/>
    <property type="match status" value="1"/>
</dbReference>
<dbReference type="Gene3D" id="3.30.2020.30">
    <property type="match status" value="1"/>
</dbReference>
<evidence type="ECO:0000259" key="3">
    <source>
        <dbReference type="Pfam" id="PF06155"/>
    </source>
</evidence>
<evidence type="ECO:0000256" key="1">
    <source>
        <dbReference type="ARBA" id="ARBA00022723"/>
    </source>
</evidence>
<dbReference type="GO" id="GO:0046872">
    <property type="term" value="F:metal ion binding"/>
    <property type="evidence" value="ECO:0007669"/>
    <property type="project" value="UniProtKB-KW"/>
</dbReference>
<comment type="caution">
    <text evidence="4">The sequence shown here is derived from an EMBL/GenBank/DDBJ whole genome shotgun (WGS) entry which is preliminary data.</text>
</comment>
<dbReference type="Proteomes" id="UP000230790">
    <property type="component" value="Unassembled WGS sequence"/>
</dbReference>
<evidence type="ECO:0000313" key="5">
    <source>
        <dbReference type="Proteomes" id="UP000230790"/>
    </source>
</evidence>
<organism evidence="4 5">
    <name type="scientific">Candidatus Thermofonsia Clade 3 bacterium</name>
    <dbReference type="NCBI Taxonomy" id="2364212"/>
    <lineage>
        <taxon>Bacteria</taxon>
        <taxon>Bacillati</taxon>
        <taxon>Chloroflexota</taxon>
        <taxon>Candidatus Thermofontia</taxon>
        <taxon>Candidatus Thermofonsia Clade 3</taxon>
    </lineage>
</organism>
<keyword evidence="1" id="KW-0479">Metal-binding</keyword>
<name>A0A2M8QA36_9CHLR</name>
<sequence>MRPTQITADKTKAVLTITWDDGEISELPFALLSDLCPCATCNEERNNPDPLKIIRPRSYELEAINPVGNYAINIMWKGGCRFGIYSWEYLREMTNLLRRSASQDG</sequence>
<reference evidence="4 5" key="1">
    <citation type="submission" date="2017-11" db="EMBL/GenBank/DDBJ databases">
        <title>Evolution of Phototrophy in the Chloroflexi Phylum Driven by Horizontal Gene Transfer.</title>
        <authorList>
            <person name="Ward L.M."/>
            <person name="Hemp J."/>
            <person name="Shih P.M."/>
            <person name="Mcglynn S.E."/>
            <person name="Fischer W."/>
        </authorList>
    </citation>
    <scope>NUCLEOTIDE SEQUENCE [LARGE SCALE GENOMIC DNA]</scope>
    <source>
        <strain evidence="4">JP3_7</strain>
    </source>
</reference>